<feature type="transmembrane region" description="Helical" evidence="8">
    <location>
        <begin position="258"/>
        <end position="276"/>
    </location>
</feature>
<dbReference type="PANTHER" id="PTHR11730:SF6">
    <property type="entry name" value="AMMONIUM TRANSPORTER"/>
    <property type="match status" value="1"/>
</dbReference>
<feature type="transmembrane region" description="Helical" evidence="8">
    <location>
        <begin position="53"/>
        <end position="74"/>
    </location>
</feature>
<evidence type="ECO:0000256" key="4">
    <source>
        <dbReference type="ARBA" id="ARBA00022692"/>
    </source>
</evidence>
<proteinExistence type="inferred from homology"/>
<feature type="transmembrane region" description="Helical" evidence="8">
    <location>
        <begin position="385"/>
        <end position="401"/>
    </location>
</feature>
<feature type="transmembrane region" description="Helical" evidence="8">
    <location>
        <begin position="296"/>
        <end position="317"/>
    </location>
</feature>
<name>A0A388LM49_CHABU</name>
<dbReference type="OrthoDB" id="534912at2759"/>
<evidence type="ECO:0000313" key="10">
    <source>
        <dbReference type="EMBL" id="GBG83399.1"/>
    </source>
</evidence>
<dbReference type="OMA" id="IYEWASA"/>
<dbReference type="InterPro" id="IPR024041">
    <property type="entry name" value="NH4_transpt_AmtB-like_dom"/>
</dbReference>
<accession>A0A388LM49</accession>
<dbReference type="PANTHER" id="PTHR11730">
    <property type="entry name" value="AMMONIUM TRANSPORTER"/>
    <property type="match status" value="1"/>
</dbReference>
<evidence type="ECO:0000256" key="8">
    <source>
        <dbReference type="RuleBase" id="RU362002"/>
    </source>
</evidence>
<dbReference type="GO" id="GO:0008519">
    <property type="term" value="F:ammonium channel activity"/>
    <property type="evidence" value="ECO:0007669"/>
    <property type="project" value="InterPro"/>
</dbReference>
<evidence type="ECO:0000256" key="6">
    <source>
        <dbReference type="ARBA" id="ARBA00023136"/>
    </source>
</evidence>
<dbReference type="InterPro" id="IPR001905">
    <property type="entry name" value="Ammonium_transpt"/>
</dbReference>
<comment type="similarity">
    <text evidence="2 8">Belongs to the ammonia transporter channel (TC 1.A.11.2) family.</text>
</comment>
<feature type="transmembrane region" description="Helical" evidence="8">
    <location>
        <begin position="86"/>
        <end position="110"/>
    </location>
</feature>
<feature type="domain" description="Ammonium transporter AmtB-like" evidence="9">
    <location>
        <begin position="53"/>
        <end position="463"/>
    </location>
</feature>
<dbReference type="GO" id="GO:0097272">
    <property type="term" value="P:ammonium homeostasis"/>
    <property type="evidence" value="ECO:0007669"/>
    <property type="project" value="TreeGrafter"/>
</dbReference>
<evidence type="ECO:0000256" key="5">
    <source>
        <dbReference type="ARBA" id="ARBA00022989"/>
    </source>
</evidence>
<sequence>MALSECNGDLLRALDHIGNASNLTSFAMEEVTSYFCELDNRVNYVTTGTDTTFLLFSAYLVFVMQAGFCMYCAGSVKDSAQNTLNIIVMNVVDAAVSAIAYYLFGFALAYGEPSNGFIGKGNFAHHDFYATGQDGYAVNPFANHGIWIYEWASAAVVAGIASGSIAGRSQVTAYVACSAFLTGFVYPVISHWAWATYGWLNPYRTPQPFLKVGMADFGGSGAIHMTGGIAGFWGAWIEGPRRGRGEPRDVPQPMNGHSTAFVVLGTLLLWLGWYGFNPGSDFDIVPATDFPINVIVERAAVTTTLAGAAGGLTMLFVRRLNTREWEVEDMCSGVIGGLVAVSAGCGVIESWAAVLLGFLGAWVLIGMKMVAMAIRLDDPVESSQRHFGCGLLGLLFVAFFAKKEYAVHLYGDNFYGIVYGGSGRVLAAQAIGALCTVAWTSVTMAPFFFVLHQLGLLRMSAEEFMGRRLPRPLIFDN</sequence>
<keyword evidence="3 8" id="KW-0813">Transport</keyword>
<dbReference type="Pfam" id="PF00909">
    <property type="entry name" value="Ammonium_transp"/>
    <property type="match status" value="1"/>
</dbReference>
<keyword evidence="11" id="KW-1185">Reference proteome</keyword>
<feature type="transmembrane region" description="Helical" evidence="8">
    <location>
        <begin position="146"/>
        <end position="166"/>
    </location>
</feature>
<evidence type="ECO:0000256" key="7">
    <source>
        <dbReference type="ARBA" id="ARBA00023177"/>
    </source>
</evidence>
<evidence type="ECO:0000256" key="1">
    <source>
        <dbReference type="ARBA" id="ARBA00004141"/>
    </source>
</evidence>
<dbReference type="SUPFAM" id="SSF111352">
    <property type="entry name" value="Ammonium transporter"/>
    <property type="match status" value="1"/>
</dbReference>
<dbReference type="Gene3D" id="1.10.3430.10">
    <property type="entry name" value="Ammonium transporter AmtB like domains"/>
    <property type="match status" value="1"/>
</dbReference>
<dbReference type="EMBL" id="BFEA01000437">
    <property type="protein sequence ID" value="GBG83399.1"/>
    <property type="molecule type" value="Genomic_DNA"/>
</dbReference>
<comment type="caution">
    <text evidence="10">The sequence shown here is derived from an EMBL/GenBank/DDBJ whole genome shotgun (WGS) entry which is preliminary data.</text>
</comment>
<protein>
    <recommendedName>
        <fullName evidence="8">Ammonium transporter</fullName>
    </recommendedName>
</protein>
<comment type="subcellular location">
    <subcellularLocation>
        <location evidence="8">Cell membrane</location>
        <topology evidence="8">Multi-pass membrane protein</topology>
    </subcellularLocation>
    <subcellularLocation>
        <location evidence="1">Membrane</location>
        <topology evidence="1">Multi-pass membrane protein</topology>
    </subcellularLocation>
</comment>
<dbReference type="GO" id="GO:0005886">
    <property type="term" value="C:plasma membrane"/>
    <property type="evidence" value="ECO:0007669"/>
    <property type="project" value="UniProtKB-SubCell"/>
</dbReference>
<dbReference type="NCBIfam" id="TIGR00836">
    <property type="entry name" value="amt"/>
    <property type="match status" value="1"/>
</dbReference>
<feature type="transmembrane region" description="Helical" evidence="8">
    <location>
        <begin position="338"/>
        <end position="365"/>
    </location>
</feature>
<dbReference type="Gramene" id="GBG83399">
    <property type="protein sequence ID" value="GBG83399"/>
    <property type="gene ID" value="CBR_g37113"/>
</dbReference>
<dbReference type="AlphaFoldDB" id="A0A388LM49"/>
<organism evidence="10 11">
    <name type="scientific">Chara braunii</name>
    <name type="common">Braun's stonewort</name>
    <dbReference type="NCBI Taxonomy" id="69332"/>
    <lineage>
        <taxon>Eukaryota</taxon>
        <taxon>Viridiplantae</taxon>
        <taxon>Streptophyta</taxon>
        <taxon>Charophyceae</taxon>
        <taxon>Charales</taxon>
        <taxon>Characeae</taxon>
        <taxon>Chara</taxon>
    </lineage>
</organism>
<feature type="transmembrane region" description="Helical" evidence="8">
    <location>
        <begin position="173"/>
        <end position="197"/>
    </location>
</feature>
<evidence type="ECO:0000256" key="3">
    <source>
        <dbReference type="ARBA" id="ARBA00022448"/>
    </source>
</evidence>
<keyword evidence="5 8" id="KW-1133">Transmembrane helix</keyword>
<evidence type="ECO:0000313" key="11">
    <source>
        <dbReference type="Proteomes" id="UP000265515"/>
    </source>
</evidence>
<feature type="transmembrane region" description="Helical" evidence="8">
    <location>
        <begin position="217"/>
        <end position="237"/>
    </location>
</feature>
<gene>
    <name evidence="10" type="ORF">CBR_g37113</name>
</gene>
<keyword evidence="6 8" id="KW-0472">Membrane</keyword>
<dbReference type="InterPro" id="IPR029020">
    <property type="entry name" value="Ammonium/urea_transptr"/>
</dbReference>
<evidence type="ECO:0000259" key="9">
    <source>
        <dbReference type="Pfam" id="PF00909"/>
    </source>
</evidence>
<evidence type="ECO:0000256" key="2">
    <source>
        <dbReference type="ARBA" id="ARBA00005887"/>
    </source>
</evidence>
<keyword evidence="4 8" id="KW-0812">Transmembrane</keyword>
<dbReference type="STRING" id="69332.A0A388LM49"/>
<keyword evidence="7 8" id="KW-0924">Ammonia transport</keyword>
<reference evidence="10 11" key="1">
    <citation type="journal article" date="2018" name="Cell">
        <title>The Chara Genome: Secondary Complexity and Implications for Plant Terrestrialization.</title>
        <authorList>
            <person name="Nishiyama T."/>
            <person name="Sakayama H."/>
            <person name="Vries J.D."/>
            <person name="Buschmann H."/>
            <person name="Saint-Marcoux D."/>
            <person name="Ullrich K.K."/>
            <person name="Haas F.B."/>
            <person name="Vanderstraeten L."/>
            <person name="Becker D."/>
            <person name="Lang D."/>
            <person name="Vosolsobe S."/>
            <person name="Rombauts S."/>
            <person name="Wilhelmsson P.K.I."/>
            <person name="Janitza P."/>
            <person name="Kern R."/>
            <person name="Heyl A."/>
            <person name="Rumpler F."/>
            <person name="Villalobos L.I.A.C."/>
            <person name="Clay J.M."/>
            <person name="Skokan R."/>
            <person name="Toyoda A."/>
            <person name="Suzuki Y."/>
            <person name="Kagoshima H."/>
            <person name="Schijlen E."/>
            <person name="Tajeshwar N."/>
            <person name="Catarino B."/>
            <person name="Hetherington A.J."/>
            <person name="Saltykova A."/>
            <person name="Bonnot C."/>
            <person name="Breuninger H."/>
            <person name="Symeonidi A."/>
            <person name="Radhakrishnan G.V."/>
            <person name="Van Nieuwerburgh F."/>
            <person name="Deforce D."/>
            <person name="Chang C."/>
            <person name="Karol K.G."/>
            <person name="Hedrich R."/>
            <person name="Ulvskov P."/>
            <person name="Glockner G."/>
            <person name="Delwiche C.F."/>
            <person name="Petrasek J."/>
            <person name="Van de Peer Y."/>
            <person name="Friml J."/>
            <person name="Beilby M."/>
            <person name="Dolan L."/>
            <person name="Kohara Y."/>
            <person name="Sugano S."/>
            <person name="Fujiyama A."/>
            <person name="Delaux P.-M."/>
            <person name="Quint M."/>
            <person name="TheiBen G."/>
            <person name="Hagemann M."/>
            <person name="Harholt J."/>
            <person name="Dunand C."/>
            <person name="Zachgo S."/>
            <person name="Langdale J."/>
            <person name="Maumus F."/>
            <person name="Straeten D.V.D."/>
            <person name="Gould S.B."/>
            <person name="Rensing S.A."/>
        </authorList>
    </citation>
    <scope>NUCLEOTIDE SEQUENCE [LARGE SCALE GENOMIC DNA]</scope>
    <source>
        <strain evidence="10 11">S276</strain>
    </source>
</reference>
<feature type="transmembrane region" description="Helical" evidence="8">
    <location>
        <begin position="437"/>
        <end position="457"/>
    </location>
</feature>
<dbReference type="Proteomes" id="UP000265515">
    <property type="component" value="Unassembled WGS sequence"/>
</dbReference>